<dbReference type="InterPro" id="IPR039781">
    <property type="entry name" value="Rad21/Rec8-like"/>
</dbReference>
<dbReference type="Pfam" id="PF04825">
    <property type="entry name" value="Rad21_Rec8_N"/>
    <property type="match status" value="1"/>
</dbReference>
<comment type="similarity">
    <text evidence="2">Belongs to the rad21 family.</text>
</comment>
<evidence type="ECO:0000259" key="5">
    <source>
        <dbReference type="Pfam" id="PF04824"/>
    </source>
</evidence>
<keyword evidence="8" id="KW-1185">Reference proteome</keyword>
<evidence type="ECO:0000313" key="8">
    <source>
        <dbReference type="Proteomes" id="UP001141552"/>
    </source>
</evidence>
<dbReference type="GO" id="GO:0003682">
    <property type="term" value="F:chromatin binding"/>
    <property type="evidence" value="ECO:0007669"/>
    <property type="project" value="TreeGrafter"/>
</dbReference>
<dbReference type="GO" id="GO:0051754">
    <property type="term" value="P:meiotic sister chromatid cohesion, centromeric"/>
    <property type="evidence" value="ECO:0007669"/>
    <property type="project" value="TreeGrafter"/>
</dbReference>
<dbReference type="InterPro" id="IPR023093">
    <property type="entry name" value="ScpA-like_C"/>
</dbReference>
<evidence type="ECO:0008006" key="9">
    <source>
        <dbReference type="Google" id="ProtNLM"/>
    </source>
</evidence>
<gene>
    <name evidence="7" type="ORF">Tsubulata_021206</name>
</gene>
<sequence length="625" mass="69764">MFYSRQLLARKAPLGQIWMAATLHAKLNRRKLNKLHLIHICEEILNPSVPMSLRLSGILMGGVVIVYERKVKLLLDDAKRLQVELNEAWKLKLASDPTVLPKGKLQARKEKVTLAEINHETTDAGAIQQSINFSEATTGVGFQQTAYFALRLDTVDDSYINDDTWREEDCPPFHQADAEDITLLERFDSCQVNPHAYSRYERFDGIEGDEQTQPNFTLGENAGNPTNSIPSPPPQVEPPRAEEIPGQHPEEKPSERSNANGEIKHEVNRQGEGNRKRRRQSEAILDYEQTIIPAHIYQSWLQNTSDIVPRRGKTRKRHRDILSTVKISNLMELPPAVLIDGFCPNGEIYYPQPLLQLWEKSSQPPHDLPSVRASQPLPPEPSSSSPPERVHDQDFMGYNFEEVGSVKTFEEVVGSQEKDASFEKQRTEVVNDEVPSRVLEELTANLSKGGTGMPGANLVTPTSSGDKLRVPGSESGLDIPIGRANKKRPYSSIRSSSGGLETVLEESSFLADPDTNFKLSRLNENEASPDQEELLLETGPTQTQRQSITKPVDKMTDSIRMQMKQHFETPGATQVESLDSLAAGMNNKGAALLFYQICVLATLDDLKVEQKVSYGEILISKGANM</sequence>
<evidence type="ECO:0000259" key="6">
    <source>
        <dbReference type="Pfam" id="PF04825"/>
    </source>
</evidence>
<dbReference type="PANTHER" id="PTHR12585">
    <property type="entry name" value="SCC1 / RAD21 FAMILY MEMBER"/>
    <property type="match status" value="1"/>
</dbReference>
<dbReference type="OrthoDB" id="10071381at2759"/>
<dbReference type="CDD" id="cd21793">
    <property type="entry name" value="Rad21_Rec8_M_AtSYN1-like"/>
    <property type="match status" value="1"/>
</dbReference>
<feature type="domain" description="Rad21/Rec8-like protein N-terminal" evidence="6">
    <location>
        <begin position="1"/>
        <end position="93"/>
    </location>
</feature>
<dbReference type="GO" id="GO:0008278">
    <property type="term" value="C:cohesin complex"/>
    <property type="evidence" value="ECO:0007669"/>
    <property type="project" value="InterPro"/>
</dbReference>
<dbReference type="InterPro" id="IPR036390">
    <property type="entry name" value="WH_DNA-bd_sf"/>
</dbReference>
<dbReference type="GO" id="GO:0005634">
    <property type="term" value="C:nucleus"/>
    <property type="evidence" value="ECO:0007669"/>
    <property type="project" value="UniProtKB-SubCell"/>
</dbReference>
<feature type="domain" description="Rad21/Rec8-like protein C-terminal eukaryotic" evidence="5">
    <location>
        <begin position="573"/>
        <end position="625"/>
    </location>
</feature>
<proteinExistence type="inferred from homology"/>
<dbReference type="PANTHER" id="PTHR12585:SF64">
    <property type="entry name" value="SISTER CHROMATID COHESION 1 PROTEIN 1"/>
    <property type="match status" value="1"/>
</dbReference>
<dbReference type="SUPFAM" id="SSF46785">
    <property type="entry name" value="Winged helix' DNA-binding domain"/>
    <property type="match status" value="1"/>
</dbReference>
<reference evidence="7" key="1">
    <citation type="submission" date="2022-02" db="EMBL/GenBank/DDBJ databases">
        <authorList>
            <person name="Henning P.M."/>
            <person name="McCubbin A.G."/>
            <person name="Shore J.S."/>
        </authorList>
    </citation>
    <scope>NUCLEOTIDE SEQUENCE</scope>
    <source>
        <strain evidence="7">F60SS</strain>
        <tissue evidence="7">Leaves</tissue>
    </source>
</reference>
<feature type="region of interest" description="Disordered" evidence="4">
    <location>
        <begin position="461"/>
        <end position="496"/>
    </location>
</feature>
<dbReference type="InterPro" id="IPR006909">
    <property type="entry name" value="Rad21/Rec8_C_eu"/>
</dbReference>
<accession>A0A9Q0FEX9</accession>
<feature type="region of interest" description="Disordered" evidence="4">
    <location>
        <begin position="201"/>
        <end position="279"/>
    </location>
</feature>
<dbReference type="Proteomes" id="UP001141552">
    <property type="component" value="Unassembled WGS sequence"/>
</dbReference>
<dbReference type="Pfam" id="PF04824">
    <property type="entry name" value="Rad21_Rec8"/>
    <property type="match status" value="1"/>
</dbReference>
<dbReference type="InterPro" id="IPR006910">
    <property type="entry name" value="Rad21_Rec8_N"/>
</dbReference>
<feature type="compositionally biased region" description="Basic and acidic residues" evidence="4">
    <location>
        <begin position="239"/>
        <end position="255"/>
    </location>
</feature>
<evidence type="ECO:0000313" key="7">
    <source>
        <dbReference type="EMBL" id="KAJ4830245.1"/>
    </source>
</evidence>
<evidence type="ECO:0000256" key="1">
    <source>
        <dbReference type="ARBA" id="ARBA00004123"/>
    </source>
</evidence>
<keyword evidence="3" id="KW-0539">Nucleus</keyword>
<feature type="region of interest" description="Disordered" evidence="4">
    <location>
        <begin position="360"/>
        <end position="392"/>
    </location>
</feature>
<dbReference type="AlphaFoldDB" id="A0A9Q0FEX9"/>
<reference evidence="7" key="2">
    <citation type="journal article" date="2023" name="Plants (Basel)">
        <title>Annotation of the Turnera subulata (Passifloraceae) Draft Genome Reveals the S-Locus Evolved after the Divergence of Turneroideae from Passifloroideae in a Stepwise Manner.</title>
        <authorList>
            <person name="Henning P.M."/>
            <person name="Roalson E.H."/>
            <person name="Mir W."/>
            <person name="McCubbin A.G."/>
            <person name="Shore J.S."/>
        </authorList>
    </citation>
    <scope>NUCLEOTIDE SEQUENCE</scope>
    <source>
        <strain evidence="7">F60SS</strain>
    </source>
</reference>
<evidence type="ECO:0000256" key="4">
    <source>
        <dbReference type="SAM" id="MobiDB-lite"/>
    </source>
</evidence>
<feature type="compositionally biased region" description="Polar residues" evidence="4">
    <location>
        <begin position="211"/>
        <end position="229"/>
    </location>
</feature>
<evidence type="ECO:0000256" key="3">
    <source>
        <dbReference type="ARBA" id="ARBA00023242"/>
    </source>
</evidence>
<dbReference type="Gene3D" id="1.10.10.580">
    <property type="entry name" value="Structural maintenance of chromosome 1. Chain E"/>
    <property type="match status" value="1"/>
</dbReference>
<feature type="compositionally biased region" description="Basic and acidic residues" evidence="4">
    <location>
        <begin position="262"/>
        <end position="274"/>
    </location>
</feature>
<evidence type="ECO:0000256" key="2">
    <source>
        <dbReference type="ARBA" id="ARBA00009870"/>
    </source>
</evidence>
<comment type="caution">
    <text evidence="7">The sequence shown here is derived from an EMBL/GenBank/DDBJ whole genome shotgun (WGS) entry which is preliminary data.</text>
</comment>
<protein>
    <recommendedName>
        <fullName evidence="9">Rad21/Rec8-like protein N-terminal domain-containing protein</fullName>
    </recommendedName>
</protein>
<dbReference type="EMBL" id="JAKUCV010005689">
    <property type="protein sequence ID" value="KAJ4830245.1"/>
    <property type="molecule type" value="Genomic_DNA"/>
</dbReference>
<name>A0A9Q0FEX9_9ROSI</name>
<comment type="subcellular location">
    <subcellularLocation>
        <location evidence="1">Nucleus</location>
    </subcellularLocation>
</comment>
<organism evidence="7 8">
    <name type="scientific">Turnera subulata</name>
    <dbReference type="NCBI Taxonomy" id="218843"/>
    <lineage>
        <taxon>Eukaryota</taxon>
        <taxon>Viridiplantae</taxon>
        <taxon>Streptophyta</taxon>
        <taxon>Embryophyta</taxon>
        <taxon>Tracheophyta</taxon>
        <taxon>Spermatophyta</taxon>
        <taxon>Magnoliopsida</taxon>
        <taxon>eudicotyledons</taxon>
        <taxon>Gunneridae</taxon>
        <taxon>Pentapetalae</taxon>
        <taxon>rosids</taxon>
        <taxon>fabids</taxon>
        <taxon>Malpighiales</taxon>
        <taxon>Passifloraceae</taxon>
        <taxon>Turnera</taxon>
    </lineage>
</organism>